<accession>A0ABT7NP32</accession>
<dbReference type="RefSeq" id="WP_286651427.1">
    <property type="nucleotide sequence ID" value="NZ_JACAGK010000027.1"/>
</dbReference>
<sequence>MVARIEEVTQMSSILHYNEQKVLSAKASLIDCCNFPLPLQQITSSFYQSYLKHRNNLNLRSQVKSLHIMLSFSPDQTNLSLEQLRGLSREYMALIGFRDQPHLTYQHMDTTVPHLHIVTTAIDSNGNRINTSNLWKRLSIPAVEILVEKHNLHRTPKHLDLTQLDKKRPTRLQYGTSATKHRMEHIIRFVQKRYCLTHLAEWNAVLASYGIRAVTLAKRSTGAHPGLLYFSIDSQNKNIGTGILANQLKTKPTYRNLERLFKMNSFRISARSRETRIQLSLLLSNRQISDDLLSSELSKRGIGIYHAPVQDGESKVMLVDHVHHCVLSSLSQGLAKEAYQQIASALKRLQDPNGPCDRNITELKTTTQKAYRKRF</sequence>
<gene>
    <name evidence="2" type="ORF">HX018_10725</name>
</gene>
<comment type="caution">
    <text evidence="2">The sequence shown here is derived from an EMBL/GenBank/DDBJ whole genome shotgun (WGS) entry which is preliminary data.</text>
</comment>
<proteinExistence type="predicted"/>
<evidence type="ECO:0000259" key="1">
    <source>
        <dbReference type="Pfam" id="PF03432"/>
    </source>
</evidence>
<organism evidence="2 3">
    <name type="scientific">Sphingobacterium hotanense</name>
    <dbReference type="NCBI Taxonomy" id="649196"/>
    <lineage>
        <taxon>Bacteria</taxon>
        <taxon>Pseudomonadati</taxon>
        <taxon>Bacteroidota</taxon>
        <taxon>Sphingobacteriia</taxon>
        <taxon>Sphingobacteriales</taxon>
        <taxon>Sphingobacteriaceae</taxon>
        <taxon>Sphingobacterium</taxon>
    </lineage>
</organism>
<protein>
    <submittedName>
        <fullName evidence="2">Relaxase/mobilization nuclease domain-containing protein</fullName>
    </submittedName>
</protein>
<dbReference type="Pfam" id="PF03432">
    <property type="entry name" value="Relaxase"/>
    <property type="match status" value="1"/>
</dbReference>
<reference evidence="2" key="2">
    <citation type="journal article" date="2022" name="Sci. Total Environ.">
        <title>Prevalence, transmission, and molecular epidemiology of tet(X)-positive bacteria among humans, animals, and environmental niches in China: An epidemiological, and genomic-based study.</title>
        <authorList>
            <person name="Dong N."/>
            <person name="Zeng Y."/>
            <person name="Cai C."/>
            <person name="Sun C."/>
            <person name="Lu J."/>
            <person name="Liu C."/>
            <person name="Zhou H."/>
            <person name="Sun Q."/>
            <person name="Shu L."/>
            <person name="Wang H."/>
            <person name="Wang Y."/>
            <person name="Wang S."/>
            <person name="Wu C."/>
            <person name="Chan E.W."/>
            <person name="Chen G."/>
            <person name="Shen Z."/>
            <person name="Chen S."/>
            <person name="Zhang R."/>
        </authorList>
    </citation>
    <scope>NUCLEOTIDE SEQUENCE</scope>
    <source>
        <strain evidence="2">R1692</strain>
    </source>
</reference>
<reference evidence="2" key="1">
    <citation type="submission" date="2020-06" db="EMBL/GenBank/DDBJ databases">
        <authorList>
            <person name="Dong N."/>
        </authorList>
    </citation>
    <scope>NUCLEOTIDE SEQUENCE</scope>
    <source>
        <strain evidence="2">R1692</strain>
    </source>
</reference>
<evidence type="ECO:0000313" key="3">
    <source>
        <dbReference type="Proteomes" id="UP001170954"/>
    </source>
</evidence>
<keyword evidence="3" id="KW-1185">Reference proteome</keyword>
<dbReference type="EMBL" id="JACAGK010000027">
    <property type="protein sequence ID" value="MDM1048713.1"/>
    <property type="molecule type" value="Genomic_DNA"/>
</dbReference>
<name>A0ABT7NP32_9SPHI</name>
<evidence type="ECO:0000313" key="2">
    <source>
        <dbReference type="EMBL" id="MDM1048713.1"/>
    </source>
</evidence>
<dbReference type="InterPro" id="IPR005094">
    <property type="entry name" value="Endonuclease_MobA/VirD2"/>
</dbReference>
<dbReference type="Proteomes" id="UP001170954">
    <property type="component" value="Unassembled WGS sequence"/>
</dbReference>
<feature type="domain" description="MobA/VirD2-like nuclease" evidence="1">
    <location>
        <begin position="52"/>
        <end position="152"/>
    </location>
</feature>